<keyword evidence="1" id="KW-0732">Signal</keyword>
<feature type="chain" id="PRO_5002494363" description="PepSY domain-containing protein" evidence="1">
    <location>
        <begin position="24"/>
        <end position="101"/>
    </location>
</feature>
<protein>
    <recommendedName>
        <fullName evidence="4">PepSY domain-containing protein</fullName>
    </recommendedName>
</protein>
<comment type="caution">
    <text evidence="2">The sequence shown here is derived from an EMBL/GenBank/DDBJ whole genome shotgun (WGS) entry which is preliminary data.</text>
</comment>
<evidence type="ECO:0000313" key="2">
    <source>
        <dbReference type="EMBL" id="KKC35328.1"/>
    </source>
</evidence>
<evidence type="ECO:0000313" key="3">
    <source>
        <dbReference type="Proteomes" id="UP000033411"/>
    </source>
</evidence>
<evidence type="ECO:0000256" key="1">
    <source>
        <dbReference type="SAM" id="SignalP"/>
    </source>
</evidence>
<sequence length="101" mass="11060">MSKRITLSLTALAFALAAGPALAGPMCNDATPGIQLSFGVSVGEKFSESDRNEFDLQRLRAKGVDATSVERWGSCIRAYVRKPEGGIEMQFFDPNSYRRVE</sequence>
<dbReference type="EMBL" id="LANJ01000046">
    <property type="protein sequence ID" value="KKC35328.1"/>
    <property type="molecule type" value="Genomic_DNA"/>
</dbReference>
<feature type="signal peptide" evidence="1">
    <location>
        <begin position="1"/>
        <end position="23"/>
    </location>
</feature>
<dbReference type="RefSeq" id="WP_046138911.1">
    <property type="nucleotide sequence ID" value="NZ_LANJ01000046.1"/>
</dbReference>
<dbReference type="PATRIC" id="fig|1293439.3.peg.3526"/>
<proteinExistence type="predicted"/>
<reference evidence="2 3" key="1">
    <citation type="submission" date="2015-03" db="EMBL/GenBank/DDBJ databases">
        <authorList>
            <person name="Lepp D."/>
            <person name="Hassan Y.I."/>
            <person name="Li X.-Z."/>
            <person name="Zhou T."/>
        </authorList>
    </citation>
    <scope>NUCLEOTIDE SEQUENCE [LARGE SCALE GENOMIC DNA]</scope>
    <source>
        <strain evidence="2 3">E84</strain>
    </source>
</reference>
<evidence type="ECO:0008006" key="4">
    <source>
        <dbReference type="Google" id="ProtNLM"/>
    </source>
</evidence>
<gene>
    <name evidence="2" type="ORF">WH87_17285</name>
</gene>
<organism evidence="2 3">
    <name type="scientific">Devosia epidermidihirudinis</name>
    <dbReference type="NCBI Taxonomy" id="1293439"/>
    <lineage>
        <taxon>Bacteria</taxon>
        <taxon>Pseudomonadati</taxon>
        <taxon>Pseudomonadota</taxon>
        <taxon>Alphaproteobacteria</taxon>
        <taxon>Hyphomicrobiales</taxon>
        <taxon>Devosiaceae</taxon>
        <taxon>Devosia</taxon>
    </lineage>
</organism>
<dbReference type="STRING" id="1293439.WH87_17285"/>
<dbReference type="Proteomes" id="UP000033411">
    <property type="component" value="Unassembled WGS sequence"/>
</dbReference>
<dbReference type="OrthoDB" id="7951100at2"/>
<accession>A0A0F5Q334</accession>
<keyword evidence="3" id="KW-1185">Reference proteome</keyword>
<name>A0A0F5Q334_9HYPH</name>
<dbReference type="AlphaFoldDB" id="A0A0F5Q334"/>